<evidence type="ECO:0000313" key="4">
    <source>
        <dbReference type="Proteomes" id="UP000031307"/>
    </source>
</evidence>
<gene>
    <name evidence="3" type="ORF">DB43_GR00020</name>
</gene>
<dbReference type="InterPro" id="IPR024519">
    <property type="entry name" value="IAT_beta"/>
</dbReference>
<feature type="chain" id="PRO_5002128949" description="Inverse autotransporter beta-domain domain-containing protein" evidence="1">
    <location>
        <begin position="19"/>
        <end position="188"/>
    </location>
</feature>
<dbReference type="InterPro" id="IPR038177">
    <property type="entry name" value="IAT_beta_sf"/>
</dbReference>
<name>A0A0C1C862_9BACT</name>
<dbReference type="PATRIC" id="fig|83552.4.peg.1598"/>
<dbReference type="Proteomes" id="UP000031307">
    <property type="component" value="Unassembled WGS sequence"/>
</dbReference>
<comment type="caution">
    <text evidence="3">The sequence shown here is derived from an EMBL/GenBank/DDBJ whole genome shotgun (WGS) entry which is preliminary data.</text>
</comment>
<dbReference type="Pfam" id="PF11924">
    <property type="entry name" value="IAT_beta"/>
    <property type="match status" value="1"/>
</dbReference>
<evidence type="ECO:0000313" key="3">
    <source>
        <dbReference type="EMBL" id="KIA77235.1"/>
    </source>
</evidence>
<protein>
    <recommendedName>
        <fullName evidence="2">Inverse autotransporter beta-domain domain-containing protein</fullName>
    </recommendedName>
</protein>
<feature type="domain" description="Inverse autotransporter beta-domain" evidence="2">
    <location>
        <begin position="60"/>
        <end position="140"/>
    </location>
</feature>
<organism evidence="3 4">
    <name type="scientific">Parachlamydia acanthamoebae</name>
    <dbReference type="NCBI Taxonomy" id="83552"/>
    <lineage>
        <taxon>Bacteria</taxon>
        <taxon>Pseudomonadati</taxon>
        <taxon>Chlamydiota</taxon>
        <taxon>Chlamydiia</taxon>
        <taxon>Parachlamydiales</taxon>
        <taxon>Parachlamydiaceae</taxon>
        <taxon>Parachlamydia</taxon>
    </lineage>
</organism>
<evidence type="ECO:0000259" key="2">
    <source>
        <dbReference type="Pfam" id="PF11924"/>
    </source>
</evidence>
<proteinExistence type="predicted"/>
<dbReference type="AlphaFoldDB" id="A0A0C1C862"/>
<accession>A0A0C1C862</accession>
<feature type="signal peptide" evidence="1">
    <location>
        <begin position="1"/>
        <end position="18"/>
    </location>
</feature>
<reference evidence="3 4" key="1">
    <citation type="journal article" date="2014" name="Mol. Biol. Evol.">
        <title>Massive expansion of Ubiquitination-related gene families within the Chlamydiae.</title>
        <authorList>
            <person name="Domman D."/>
            <person name="Collingro A."/>
            <person name="Lagkouvardos I."/>
            <person name="Gehre L."/>
            <person name="Weinmaier T."/>
            <person name="Rattei T."/>
            <person name="Subtil A."/>
            <person name="Horn M."/>
        </authorList>
    </citation>
    <scope>NUCLEOTIDE SEQUENCE [LARGE SCALE GENOMIC DNA]</scope>
    <source>
        <strain evidence="3 4">OEW1</strain>
    </source>
</reference>
<dbReference type="Gene3D" id="2.40.160.160">
    <property type="entry name" value="Inverse autotransporter, beta-domain"/>
    <property type="match status" value="1"/>
</dbReference>
<evidence type="ECO:0000256" key="1">
    <source>
        <dbReference type="SAM" id="SignalP"/>
    </source>
</evidence>
<dbReference type="EMBL" id="JSAM01000087">
    <property type="protein sequence ID" value="KIA77235.1"/>
    <property type="molecule type" value="Genomic_DNA"/>
</dbReference>
<dbReference type="RefSeq" id="WP_039377545.1">
    <property type="nucleotide sequence ID" value="NZ_BAWW01000039.1"/>
</dbReference>
<keyword evidence="1" id="KW-0732">Signal</keyword>
<sequence>MKKYLLITLIFFFSIHQATHTNEYFKTYLSYKGGNDGLGYHSNYASLDLMCFPLPLEDITTFSDLKGHWLTRHHYAVNAGVGFRKIYAPQTIWDANLFYDHPKSSYDHYNQVGLGLELFHELWELRLNGAVALGHTTKRNKTFVYTDVFFVKRHFHEYAFLFVEAELGKKFIFFDNISPFMGIRTYYT</sequence>